<accession>A0A8H4ANX8</accession>
<evidence type="ECO:0000313" key="1">
    <source>
        <dbReference type="EMBL" id="KAF0517994.1"/>
    </source>
</evidence>
<protein>
    <submittedName>
        <fullName evidence="1">Uncharacterized protein</fullName>
    </submittedName>
</protein>
<proteinExistence type="predicted"/>
<keyword evidence="2" id="KW-1185">Reference proteome</keyword>
<dbReference type="EMBL" id="WTPW01000373">
    <property type="protein sequence ID" value="KAF0517994.1"/>
    <property type="molecule type" value="Genomic_DNA"/>
</dbReference>
<dbReference type="Proteomes" id="UP000439903">
    <property type="component" value="Unassembled WGS sequence"/>
</dbReference>
<sequence length="70" mass="8384">MNQPQPQPQQNANISINSSFDNYTIEQRYKNLTKDTANLFNTRTQEQKIEQFLNSLPLLFWEHPFDKQKL</sequence>
<evidence type="ECO:0000313" key="2">
    <source>
        <dbReference type="Proteomes" id="UP000439903"/>
    </source>
</evidence>
<dbReference type="AlphaFoldDB" id="A0A8H4ANX8"/>
<name>A0A8H4ANX8_GIGMA</name>
<organism evidence="1 2">
    <name type="scientific">Gigaspora margarita</name>
    <dbReference type="NCBI Taxonomy" id="4874"/>
    <lineage>
        <taxon>Eukaryota</taxon>
        <taxon>Fungi</taxon>
        <taxon>Fungi incertae sedis</taxon>
        <taxon>Mucoromycota</taxon>
        <taxon>Glomeromycotina</taxon>
        <taxon>Glomeromycetes</taxon>
        <taxon>Diversisporales</taxon>
        <taxon>Gigasporaceae</taxon>
        <taxon>Gigaspora</taxon>
    </lineage>
</organism>
<comment type="caution">
    <text evidence="1">The sequence shown here is derived from an EMBL/GenBank/DDBJ whole genome shotgun (WGS) entry which is preliminary data.</text>
</comment>
<reference evidence="1 2" key="1">
    <citation type="journal article" date="2019" name="Environ. Microbiol.">
        <title>At the nexus of three kingdoms: the genome of the mycorrhizal fungus Gigaspora margarita provides insights into plant, endobacterial and fungal interactions.</title>
        <authorList>
            <person name="Venice F."/>
            <person name="Ghignone S."/>
            <person name="Salvioli di Fossalunga A."/>
            <person name="Amselem J."/>
            <person name="Novero M."/>
            <person name="Xianan X."/>
            <person name="Sedzielewska Toro K."/>
            <person name="Morin E."/>
            <person name="Lipzen A."/>
            <person name="Grigoriev I.V."/>
            <person name="Henrissat B."/>
            <person name="Martin F.M."/>
            <person name="Bonfante P."/>
        </authorList>
    </citation>
    <scope>NUCLEOTIDE SEQUENCE [LARGE SCALE GENOMIC DNA]</scope>
    <source>
        <strain evidence="1 2">BEG34</strain>
    </source>
</reference>
<gene>
    <name evidence="1" type="ORF">F8M41_016837</name>
</gene>